<reference evidence="2" key="1">
    <citation type="journal article" date="2019" name="Plant Biotechnol. J.">
        <title>Genome sequencing of the Australian wild diploid species Gossypium australe highlights disease resistance and delayed gland morphogenesis.</title>
        <authorList>
            <person name="Cai Y."/>
            <person name="Cai X."/>
            <person name="Wang Q."/>
            <person name="Wang P."/>
            <person name="Zhang Y."/>
            <person name="Cai C."/>
            <person name="Xu Y."/>
            <person name="Wang K."/>
            <person name="Zhou Z."/>
            <person name="Wang C."/>
            <person name="Geng S."/>
            <person name="Li B."/>
            <person name="Dong Q."/>
            <person name="Hou Y."/>
            <person name="Wang H."/>
            <person name="Ai P."/>
            <person name="Liu Z."/>
            <person name="Yi F."/>
            <person name="Sun M."/>
            <person name="An G."/>
            <person name="Cheng J."/>
            <person name="Zhang Y."/>
            <person name="Shi Q."/>
            <person name="Xie Y."/>
            <person name="Shi X."/>
            <person name="Chang Y."/>
            <person name="Huang F."/>
            <person name="Chen Y."/>
            <person name="Hong S."/>
            <person name="Mi L."/>
            <person name="Sun Q."/>
            <person name="Zhang L."/>
            <person name="Zhou B."/>
            <person name="Peng R."/>
            <person name="Zhang X."/>
            <person name="Liu F."/>
        </authorList>
    </citation>
    <scope>NUCLEOTIDE SEQUENCE [LARGE SCALE GENOMIC DNA]</scope>
    <source>
        <strain evidence="2">cv. PA1801</strain>
    </source>
</reference>
<sequence length="61" mass="7357">MRLSYKRSRNLLKTIKPMNSAKVITKVCTFKIRDILHEAHSNTYMMYPNNNMMYNNLKLLY</sequence>
<protein>
    <submittedName>
        <fullName evidence="1">Uncharacterized protein</fullName>
    </submittedName>
</protein>
<accession>A0A5B6WU18</accession>
<proteinExistence type="predicted"/>
<comment type="caution">
    <text evidence="1">The sequence shown here is derived from an EMBL/GenBank/DDBJ whole genome shotgun (WGS) entry which is preliminary data.</text>
</comment>
<dbReference type="EMBL" id="SMMG02000002">
    <property type="protein sequence ID" value="KAA3484564.1"/>
    <property type="molecule type" value="Genomic_DNA"/>
</dbReference>
<dbReference type="Proteomes" id="UP000325315">
    <property type="component" value="Unassembled WGS sequence"/>
</dbReference>
<name>A0A5B6WU18_9ROSI</name>
<evidence type="ECO:0000313" key="2">
    <source>
        <dbReference type="Proteomes" id="UP000325315"/>
    </source>
</evidence>
<dbReference type="AlphaFoldDB" id="A0A5B6WU18"/>
<evidence type="ECO:0000313" key="1">
    <source>
        <dbReference type="EMBL" id="KAA3484564.1"/>
    </source>
</evidence>
<organism evidence="1 2">
    <name type="scientific">Gossypium australe</name>
    <dbReference type="NCBI Taxonomy" id="47621"/>
    <lineage>
        <taxon>Eukaryota</taxon>
        <taxon>Viridiplantae</taxon>
        <taxon>Streptophyta</taxon>
        <taxon>Embryophyta</taxon>
        <taxon>Tracheophyta</taxon>
        <taxon>Spermatophyta</taxon>
        <taxon>Magnoliopsida</taxon>
        <taxon>eudicotyledons</taxon>
        <taxon>Gunneridae</taxon>
        <taxon>Pentapetalae</taxon>
        <taxon>rosids</taxon>
        <taxon>malvids</taxon>
        <taxon>Malvales</taxon>
        <taxon>Malvaceae</taxon>
        <taxon>Malvoideae</taxon>
        <taxon>Gossypium</taxon>
    </lineage>
</organism>
<keyword evidence="2" id="KW-1185">Reference proteome</keyword>
<gene>
    <name evidence="1" type="ORF">EPI10_006640</name>
</gene>